<gene>
    <name evidence="1" type="ORF">MOQ_004165</name>
</gene>
<keyword evidence="2" id="KW-1185">Reference proteome</keyword>
<sequence>WITLILLRKECLTSHLIGPRVNASRLMPFLWTSLISQPSTKRPWDLLPLQGNITSIIWIRFPLRRSVYQVLVLF</sequence>
<protein>
    <submittedName>
        <fullName evidence="1">Uncharacterized protein</fullName>
    </submittedName>
</protein>
<name>K2MA73_TRYCR</name>
<dbReference type="AlphaFoldDB" id="K2MA73"/>
<dbReference type="EMBL" id="AHKC01010483">
    <property type="protein sequence ID" value="EKF31993.1"/>
    <property type="molecule type" value="Genomic_DNA"/>
</dbReference>
<dbReference type="Proteomes" id="UP000007350">
    <property type="component" value="Unassembled WGS sequence"/>
</dbReference>
<accession>K2MA73</accession>
<evidence type="ECO:0000313" key="1">
    <source>
        <dbReference type="EMBL" id="EKF31993.1"/>
    </source>
</evidence>
<organism evidence="1 2">
    <name type="scientific">Trypanosoma cruzi marinkellei</name>
    <dbReference type="NCBI Taxonomy" id="85056"/>
    <lineage>
        <taxon>Eukaryota</taxon>
        <taxon>Discoba</taxon>
        <taxon>Euglenozoa</taxon>
        <taxon>Kinetoplastea</taxon>
        <taxon>Metakinetoplastina</taxon>
        <taxon>Trypanosomatida</taxon>
        <taxon>Trypanosomatidae</taxon>
        <taxon>Trypanosoma</taxon>
        <taxon>Schizotrypanum</taxon>
    </lineage>
</organism>
<proteinExistence type="predicted"/>
<comment type="caution">
    <text evidence="1">The sequence shown here is derived from an EMBL/GenBank/DDBJ whole genome shotgun (WGS) entry which is preliminary data.</text>
</comment>
<feature type="non-terminal residue" evidence="1">
    <location>
        <position position="1"/>
    </location>
</feature>
<evidence type="ECO:0000313" key="2">
    <source>
        <dbReference type="Proteomes" id="UP000007350"/>
    </source>
</evidence>
<reference evidence="1 2" key="1">
    <citation type="journal article" date="2012" name="BMC Genomics">
        <title>Comparative genomic analysis of human infective Trypanosoma cruzi lineages with the bat-restricted subspecies T. cruzi marinkellei.</title>
        <authorList>
            <person name="Franzen O."/>
            <person name="Talavera-Lopez C."/>
            <person name="Ochaya S."/>
            <person name="Butler C.E."/>
            <person name="Messenger L.A."/>
            <person name="Lewis M.D."/>
            <person name="Llewellyn M.S."/>
            <person name="Marinkelle C.J."/>
            <person name="Tyler K.M."/>
            <person name="Miles M.A."/>
            <person name="Andersson B."/>
        </authorList>
    </citation>
    <scope>NUCLEOTIDE SEQUENCE [LARGE SCALE GENOMIC DNA]</scope>
    <source>
        <strain evidence="1 2">B7</strain>
    </source>
</reference>